<evidence type="ECO:0000313" key="2">
    <source>
        <dbReference type="Proteomes" id="UP000019183"/>
    </source>
</evidence>
<protein>
    <submittedName>
        <fullName evidence="1">Protein ybcL</fullName>
    </submittedName>
</protein>
<sequence>MDAGASGALVGYLLHSHALASAQLTAMAGRKIKGWSDGEYPLSA</sequence>
<name>W1DL30_KLEPN</name>
<accession>W1DL30</accession>
<organism evidence="1 2">
    <name type="scientific">Klebsiella pneumoniae IS43</name>
    <dbReference type="NCBI Taxonomy" id="1432552"/>
    <lineage>
        <taxon>Bacteria</taxon>
        <taxon>Pseudomonadati</taxon>
        <taxon>Pseudomonadota</taxon>
        <taxon>Gammaproteobacteria</taxon>
        <taxon>Enterobacterales</taxon>
        <taxon>Enterobacteriaceae</taxon>
        <taxon>Klebsiella/Raoultella group</taxon>
        <taxon>Klebsiella</taxon>
        <taxon>Klebsiella pneumoniae complex</taxon>
    </lineage>
</organism>
<dbReference type="AlphaFoldDB" id="W1DL30"/>
<dbReference type="Proteomes" id="UP000019183">
    <property type="component" value="Unassembled WGS sequence"/>
</dbReference>
<proteinExistence type="predicted"/>
<dbReference type="eggNOG" id="COG1881">
    <property type="taxonomic scope" value="Bacteria"/>
</dbReference>
<keyword evidence="2" id="KW-1185">Reference proteome</keyword>
<reference evidence="1" key="1">
    <citation type="submission" date="2013-10" db="EMBL/GenBank/DDBJ databases">
        <title>Antibiotic resistance diversity of beta-lactamase producers in the General Hospital Vienna.</title>
        <authorList>
            <person name="Barisic I."/>
            <person name="Mitteregger D."/>
            <person name="Hirschl A.M."/>
            <person name="Noehammer C."/>
            <person name="Wiesinger-Mayr H."/>
        </authorList>
    </citation>
    <scope>NUCLEOTIDE SEQUENCE [LARGE SCALE GENOMIC DNA]</scope>
    <source>
        <strain evidence="1">IS43</strain>
    </source>
</reference>
<comment type="caution">
    <text evidence="1">The sequence shown here is derived from an EMBL/GenBank/DDBJ whole genome shotgun (WGS) entry which is preliminary data.</text>
</comment>
<dbReference type="EMBL" id="CBWK010000446">
    <property type="protein sequence ID" value="CDL10118.1"/>
    <property type="molecule type" value="Genomic_DNA"/>
</dbReference>
<evidence type="ECO:0000313" key="1">
    <source>
        <dbReference type="EMBL" id="CDL10118.1"/>
    </source>
</evidence>